<feature type="transmembrane region" description="Helical" evidence="6">
    <location>
        <begin position="320"/>
        <end position="337"/>
    </location>
</feature>
<evidence type="ECO:0000259" key="7">
    <source>
        <dbReference type="Pfam" id="PF14378"/>
    </source>
</evidence>
<dbReference type="GO" id="GO:0016020">
    <property type="term" value="C:membrane"/>
    <property type="evidence" value="ECO:0007669"/>
    <property type="project" value="UniProtKB-SubCell"/>
</dbReference>
<evidence type="ECO:0000256" key="1">
    <source>
        <dbReference type="ARBA" id="ARBA00004141"/>
    </source>
</evidence>
<evidence type="ECO:0000256" key="3">
    <source>
        <dbReference type="ARBA" id="ARBA00022989"/>
    </source>
</evidence>
<dbReference type="PANTHER" id="PTHR31310:SF7">
    <property type="entry name" value="PA-PHOSPHATASE RELATED-FAMILY PROTEIN DDB_G0268928"/>
    <property type="match status" value="1"/>
</dbReference>
<feature type="compositionally biased region" description="Polar residues" evidence="5">
    <location>
        <begin position="51"/>
        <end position="60"/>
    </location>
</feature>
<feature type="domain" description="Inositolphosphotransferase Aur1/Ipt1" evidence="7">
    <location>
        <begin position="239"/>
        <end position="332"/>
    </location>
</feature>
<dbReference type="Pfam" id="PF14378">
    <property type="entry name" value="PAP2_3"/>
    <property type="match status" value="3"/>
</dbReference>
<evidence type="ECO:0000256" key="4">
    <source>
        <dbReference type="ARBA" id="ARBA00023136"/>
    </source>
</evidence>
<feature type="domain" description="Inositolphosphotransferase Aur1/Ipt1" evidence="7">
    <location>
        <begin position="163"/>
        <end position="220"/>
    </location>
</feature>
<evidence type="ECO:0000256" key="2">
    <source>
        <dbReference type="ARBA" id="ARBA00022692"/>
    </source>
</evidence>
<feature type="region of interest" description="Disordered" evidence="5">
    <location>
        <begin position="32"/>
        <end position="60"/>
    </location>
</feature>
<evidence type="ECO:0000313" key="8">
    <source>
        <dbReference type="EMBL" id="OCK79622.1"/>
    </source>
</evidence>
<reference evidence="8 9" key="1">
    <citation type="journal article" date="2016" name="Nat. Commun.">
        <title>Ectomycorrhizal ecology is imprinted in the genome of the dominant symbiotic fungus Cenococcum geophilum.</title>
        <authorList>
            <consortium name="DOE Joint Genome Institute"/>
            <person name="Peter M."/>
            <person name="Kohler A."/>
            <person name="Ohm R.A."/>
            <person name="Kuo A."/>
            <person name="Krutzmann J."/>
            <person name="Morin E."/>
            <person name="Arend M."/>
            <person name="Barry K.W."/>
            <person name="Binder M."/>
            <person name="Choi C."/>
            <person name="Clum A."/>
            <person name="Copeland A."/>
            <person name="Grisel N."/>
            <person name="Haridas S."/>
            <person name="Kipfer T."/>
            <person name="LaButti K."/>
            <person name="Lindquist E."/>
            <person name="Lipzen A."/>
            <person name="Maire R."/>
            <person name="Meier B."/>
            <person name="Mihaltcheva S."/>
            <person name="Molinier V."/>
            <person name="Murat C."/>
            <person name="Poggeler S."/>
            <person name="Quandt C.A."/>
            <person name="Sperisen C."/>
            <person name="Tritt A."/>
            <person name="Tisserant E."/>
            <person name="Crous P.W."/>
            <person name="Henrissat B."/>
            <person name="Nehls U."/>
            <person name="Egli S."/>
            <person name="Spatafora J.W."/>
            <person name="Grigoriev I.V."/>
            <person name="Martin F.M."/>
        </authorList>
    </citation>
    <scope>NUCLEOTIDE SEQUENCE [LARGE SCALE GENOMIC DNA]</scope>
    <source>
        <strain evidence="8 9">CBS 459.81</strain>
    </source>
</reference>
<evidence type="ECO:0000256" key="5">
    <source>
        <dbReference type="SAM" id="MobiDB-lite"/>
    </source>
</evidence>
<dbReference type="InterPro" id="IPR026841">
    <property type="entry name" value="Aur1/Ipt1"/>
</dbReference>
<evidence type="ECO:0000256" key="6">
    <source>
        <dbReference type="SAM" id="Phobius"/>
    </source>
</evidence>
<feature type="domain" description="Inositolphosphotransferase Aur1/Ipt1" evidence="7">
    <location>
        <begin position="365"/>
        <end position="408"/>
    </location>
</feature>
<comment type="subcellular location">
    <subcellularLocation>
        <location evidence="1">Membrane</location>
        <topology evidence="1">Multi-pass membrane protein</topology>
    </subcellularLocation>
</comment>
<name>A0A8E2JEP3_9PEZI</name>
<dbReference type="InterPro" id="IPR052185">
    <property type="entry name" value="IPC_Synthase-Related"/>
</dbReference>
<proteinExistence type="predicted"/>
<organism evidence="8 9">
    <name type="scientific">Lepidopterella palustris CBS 459.81</name>
    <dbReference type="NCBI Taxonomy" id="1314670"/>
    <lineage>
        <taxon>Eukaryota</taxon>
        <taxon>Fungi</taxon>
        <taxon>Dikarya</taxon>
        <taxon>Ascomycota</taxon>
        <taxon>Pezizomycotina</taxon>
        <taxon>Dothideomycetes</taxon>
        <taxon>Pleosporomycetidae</taxon>
        <taxon>Mytilinidiales</taxon>
        <taxon>Argynnaceae</taxon>
        <taxon>Lepidopterella</taxon>
    </lineage>
</organism>
<dbReference type="CDD" id="cd03386">
    <property type="entry name" value="PAP2_Aur1_like"/>
    <property type="match status" value="1"/>
</dbReference>
<protein>
    <recommendedName>
        <fullName evidence="7">Inositolphosphotransferase Aur1/Ipt1 domain-containing protein</fullName>
    </recommendedName>
</protein>
<keyword evidence="4 6" id="KW-0472">Membrane</keyword>
<sequence>MGVGAFIEPLVVVTLLFGGTWINRNTNYTMSRHSKRRNARTSTTDLRDSSPDSLESGINSPIMTDSLLSDADMRSASPSLLWPQESKWRKRELRFLGFKTEVTTPNTRRFQGRLMSRLLQKYPFLVEAWYWALIYWVYQLGRAFTAVTLVEGTVHVARKHALQLIRLEQRLHLFHELPIQHWFLAHPLLMHWTNRIYSFIHIPATILFLVWLYYYTTTRTNRLSLPLPTNATHDSLTGPRLYEARRRTMAMCNLLAFIVFTAWPCMPPRLLSDPSVTGPSGEVARQYGFVDTVHGGAGEGSVWTTNRFCNQYAAMPSLHFGYSLLIGLTICSIPLVPQHQRGRRALSLRLPGTAGGWGVRVRVLEWRRVACLVVGVGYPTVILAAIIATANHFILDAVAGAVVCGVAWRGNQVLLNLRAAEDWLLWCLRVCKPERRESDEEWDCEWEGEVLMGRKDGGDIF</sequence>
<dbReference type="OrthoDB" id="2566866at2759"/>
<gene>
    <name evidence="8" type="ORF">K432DRAFT_405398</name>
</gene>
<evidence type="ECO:0000313" key="9">
    <source>
        <dbReference type="Proteomes" id="UP000250266"/>
    </source>
</evidence>
<dbReference type="EMBL" id="KV744995">
    <property type="protein sequence ID" value="OCK79622.1"/>
    <property type="molecule type" value="Genomic_DNA"/>
</dbReference>
<keyword evidence="2 6" id="KW-0812">Transmembrane</keyword>
<dbReference type="Proteomes" id="UP000250266">
    <property type="component" value="Unassembled WGS sequence"/>
</dbReference>
<feature type="transmembrane region" description="Helical" evidence="6">
    <location>
        <begin position="369"/>
        <end position="387"/>
    </location>
</feature>
<dbReference type="AlphaFoldDB" id="A0A8E2JEP3"/>
<accession>A0A8E2JEP3</accession>
<feature type="transmembrane region" description="Helical" evidence="6">
    <location>
        <begin position="6"/>
        <end position="23"/>
    </location>
</feature>
<dbReference type="PANTHER" id="PTHR31310">
    <property type="match status" value="1"/>
</dbReference>
<feature type="transmembrane region" description="Helical" evidence="6">
    <location>
        <begin position="248"/>
        <end position="266"/>
    </location>
</feature>
<feature type="transmembrane region" description="Helical" evidence="6">
    <location>
        <begin position="118"/>
        <end position="138"/>
    </location>
</feature>
<keyword evidence="3 6" id="KW-1133">Transmembrane helix</keyword>
<keyword evidence="9" id="KW-1185">Reference proteome</keyword>
<feature type="transmembrane region" description="Helical" evidence="6">
    <location>
        <begin position="196"/>
        <end position="215"/>
    </location>
</feature>